<organism evidence="1 2">
    <name type="scientific">Methanospirillum purgamenti</name>
    <dbReference type="NCBI Taxonomy" id="2834276"/>
    <lineage>
        <taxon>Archaea</taxon>
        <taxon>Methanobacteriati</taxon>
        <taxon>Methanobacteriota</taxon>
        <taxon>Stenosarchaea group</taxon>
        <taxon>Methanomicrobia</taxon>
        <taxon>Methanomicrobiales</taxon>
        <taxon>Methanospirillaceae</taxon>
        <taxon>Methanospirillum</taxon>
    </lineage>
</organism>
<reference evidence="1 2" key="1">
    <citation type="submission" date="2021-05" db="EMBL/GenBank/DDBJ databases">
        <title>A novel Methanospirillum isolate from a pyrite-forming mixed culture.</title>
        <authorList>
            <person name="Bunk B."/>
            <person name="Sproer C."/>
            <person name="Spring S."/>
            <person name="Pester M."/>
        </authorList>
    </citation>
    <scope>NUCLEOTIDE SEQUENCE [LARGE SCALE GENOMIC DNA]</scope>
    <source>
        <strain evidence="1 2">J.3.6.1-F.2.7.3</strain>
    </source>
</reference>
<dbReference type="GeneID" id="65097688"/>
<keyword evidence="2" id="KW-1185">Reference proteome</keyword>
<dbReference type="KEGG" id="mrtj:KHC33_10850"/>
<dbReference type="EMBL" id="CP075546">
    <property type="protein sequence ID" value="QVV87837.1"/>
    <property type="molecule type" value="Genomic_DNA"/>
</dbReference>
<evidence type="ECO:0000313" key="2">
    <source>
        <dbReference type="Proteomes" id="UP000680656"/>
    </source>
</evidence>
<dbReference type="AlphaFoldDB" id="A0A8E7EGG7"/>
<dbReference type="Proteomes" id="UP000680656">
    <property type="component" value="Chromosome"/>
</dbReference>
<proteinExistence type="predicted"/>
<gene>
    <name evidence="1" type="ORF">KHC33_10850</name>
</gene>
<sequence>MSQYVKVGRLLAGEEGWIRIMKDGSGEIGRIHQSDILLTLAGMGPVERLKLSSSGKSVRFVVQGLRLVVLAKQVRGMIRDWPKKKAALWREMEVME</sequence>
<protein>
    <submittedName>
        <fullName evidence="1">Uncharacterized protein</fullName>
    </submittedName>
</protein>
<dbReference type="RefSeq" id="WP_214418656.1">
    <property type="nucleotide sequence ID" value="NZ_CP075546.1"/>
</dbReference>
<evidence type="ECO:0000313" key="1">
    <source>
        <dbReference type="EMBL" id="QVV87837.1"/>
    </source>
</evidence>
<name>A0A8E7EGG7_9EURY</name>
<accession>A0A8E7EGG7</accession>